<name>A0ACC0YPN7_9ROSI</name>
<reference evidence="2" key="1">
    <citation type="journal article" date="2023" name="G3 (Bethesda)">
        <title>Genome assembly and association tests identify interacting loci associated with vigor, precocity, and sex in interspecific pistachio rootstocks.</title>
        <authorList>
            <person name="Palmer W."/>
            <person name="Jacygrad E."/>
            <person name="Sagayaradj S."/>
            <person name="Cavanaugh K."/>
            <person name="Han R."/>
            <person name="Bertier L."/>
            <person name="Beede B."/>
            <person name="Kafkas S."/>
            <person name="Golino D."/>
            <person name="Preece J."/>
            <person name="Michelmore R."/>
        </authorList>
    </citation>
    <scope>NUCLEOTIDE SEQUENCE [LARGE SCALE GENOMIC DNA]</scope>
</reference>
<accession>A0ACC0YPN7</accession>
<dbReference type="EMBL" id="CM047741">
    <property type="protein sequence ID" value="KAJ0038981.1"/>
    <property type="molecule type" value="Genomic_DNA"/>
</dbReference>
<evidence type="ECO:0000313" key="1">
    <source>
        <dbReference type="EMBL" id="KAJ0038981.1"/>
    </source>
</evidence>
<gene>
    <name evidence="1" type="ORF">Pint_21988</name>
</gene>
<proteinExistence type="predicted"/>
<evidence type="ECO:0000313" key="2">
    <source>
        <dbReference type="Proteomes" id="UP001163603"/>
    </source>
</evidence>
<keyword evidence="2" id="KW-1185">Reference proteome</keyword>
<protein>
    <submittedName>
        <fullName evidence="1">Uncharacterized protein</fullName>
    </submittedName>
</protein>
<comment type="caution">
    <text evidence="1">The sequence shown here is derived from an EMBL/GenBank/DDBJ whole genome shotgun (WGS) entry which is preliminary data.</text>
</comment>
<sequence>MLENGKVLLEKLIVTCNGKSNPIRGFSIEELKTATNNYAQKNIISIGGGYTLFRGFLQNRQVSIMKFRVRGPSKHCLWLNNVVFTSQMRHKNILKLIGCCLETQLPILVFEDVKYRTSPFFEPLLLRHRIKIAMEIANAVTYLHIGFSRPIVFRDINSSHILFDEDYVPKLFNFSLSEFIPEGETHVRGIVVGTSAHLAPEYLYTGDFNEKCDVYNFGVLLLELLTGKRLHDILAHFEFCSVHSVKDRLQEYIDNNRFNEIANCKFAGDGLCHGNEQHLQAFLELAFTCLSDSEEDRPNMIDVAKQLRQMHQSS</sequence>
<organism evidence="1 2">
    <name type="scientific">Pistacia integerrima</name>
    <dbReference type="NCBI Taxonomy" id="434235"/>
    <lineage>
        <taxon>Eukaryota</taxon>
        <taxon>Viridiplantae</taxon>
        <taxon>Streptophyta</taxon>
        <taxon>Embryophyta</taxon>
        <taxon>Tracheophyta</taxon>
        <taxon>Spermatophyta</taxon>
        <taxon>Magnoliopsida</taxon>
        <taxon>eudicotyledons</taxon>
        <taxon>Gunneridae</taxon>
        <taxon>Pentapetalae</taxon>
        <taxon>rosids</taxon>
        <taxon>malvids</taxon>
        <taxon>Sapindales</taxon>
        <taxon>Anacardiaceae</taxon>
        <taxon>Pistacia</taxon>
    </lineage>
</organism>
<dbReference type="Proteomes" id="UP001163603">
    <property type="component" value="Chromosome 6"/>
</dbReference>